<dbReference type="SUPFAM" id="SSF52540">
    <property type="entry name" value="P-loop containing nucleoside triphosphate hydrolases"/>
    <property type="match status" value="1"/>
</dbReference>
<dbReference type="InterPro" id="IPR027417">
    <property type="entry name" value="P-loop_NTPase"/>
</dbReference>
<accession>A0AAD9J7G2</accession>
<feature type="region of interest" description="Disordered" evidence="1">
    <location>
        <begin position="71"/>
        <end position="92"/>
    </location>
</feature>
<evidence type="ECO:0000313" key="4">
    <source>
        <dbReference type="EMBL" id="KAK2147080.1"/>
    </source>
</evidence>
<dbReference type="Gene3D" id="3.40.50.300">
    <property type="entry name" value="P-loop containing nucleotide triphosphate hydrolases"/>
    <property type="match status" value="1"/>
</dbReference>
<proteinExistence type="predicted"/>
<dbReference type="AlphaFoldDB" id="A0AAD9J7G2"/>
<keyword evidence="2" id="KW-0812">Transmembrane</keyword>
<evidence type="ECO:0000259" key="3">
    <source>
        <dbReference type="Pfam" id="PF00685"/>
    </source>
</evidence>
<keyword evidence="2" id="KW-0472">Membrane</keyword>
<name>A0AAD9J7G2_9ANNE</name>
<feature type="transmembrane region" description="Helical" evidence="2">
    <location>
        <begin position="6"/>
        <end position="23"/>
    </location>
</feature>
<dbReference type="GO" id="GO:0019319">
    <property type="term" value="P:hexose biosynthetic process"/>
    <property type="evidence" value="ECO:0007669"/>
    <property type="project" value="TreeGrafter"/>
</dbReference>
<evidence type="ECO:0000313" key="5">
    <source>
        <dbReference type="Proteomes" id="UP001208570"/>
    </source>
</evidence>
<dbReference type="Pfam" id="PF00685">
    <property type="entry name" value="Sulfotransfer_1"/>
    <property type="match status" value="1"/>
</dbReference>
<dbReference type="PANTHER" id="PTHR15723">
    <property type="entry name" value="CARBOHYDRATE SULFOTRANSFERASE 15"/>
    <property type="match status" value="1"/>
</dbReference>
<keyword evidence="2" id="KW-1133">Transmembrane helix</keyword>
<evidence type="ECO:0000256" key="1">
    <source>
        <dbReference type="SAM" id="MobiDB-lite"/>
    </source>
</evidence>
<dbReference type="InterPro" id="IPR000863">
    <property type="entry name" value="Sulfotransferase_dom"/>
</dbReference>
<organism evidence="4 5">
    <name type="scientific">Paralvinella palmiformis</name>
    <dbReference type="NCBI Taxonomy" id="53620"/>
    <lineage>
        <taxon>Eukaryota</taxon>
        <taxon>Metazoa</taxon>
        <taxon>Spiralia</taxon>
        <taxon>Lophotrochozoa</taxon>
        <taxon>Annelida</taxon>
        <taxon>Polychaeta</taxon>
        <taxon>Sedentaria</taxon>
        <taxon>Canalipalpata</taxon>
        <taxon>Terebellida</taxon>
        <taxon>Terebelliformia</taxon>
        <taxon>Alvinellidae</taxon>
        <taxon>Paralvinella</taxon>
    </lineage>
</organism>
<dbReference type="Proteomes" id="UP001208570">
    <property type="component" value="Unassembled WGS sequence"/>
</dbReference>
<reference evidence="4" key="1">
    <citation type="journal article" date="2023" name="Mol. Biol. Evol.">
        <title>Third-Generation Sequencing Reveals the Adaptive Role of the Epigenome in Three Deep-Sea Polychaetes.</title>
        <authorList>
            <person name="Perez M."/>
            <person name="Aroh O."/>
            <person name="Sun Y."/>
            <person name="Lan Y."/>
            <person name="Juniper S.K."/>
            <person name="Young C.R."/>
            <person name="Angers B."/>
            <person name="Qian P.Y."/>
        </authorList>
    </citation>
    <scope>NUCLEOTIDE SEQUENCE</scope>
    <source>
        <strain evidence="4">P08H-3</strain>
    </source>
</reference>
<sequence length="599" mass="69042">MVRIRRPFALTQFLLILIIIYLIKRTRDRHRPAKDEDYYRSMRIAEPFDPDADIGLFEDSARGRHQELFGNIDKKSDAFSPPESGRPTNNGSFFEAANVQAYDVLDPVPVLDQSDTGIPHDPPSTAGDQVPKEDLSTFHFPVAGEEIPLGSLVGDAAGRVQDTAGNVQDTVALAHDNLPGVLYDEEGLEIIQRPAVMADVNPRRFSLEVTEDMINTFSVTLPPLLPNFKNPCWEEEVPNGFTYDDSFFNTCHYIPHTNKLKHGAQFKAFEKILLNRTSHGVTTRIRCFPYFFLIGVGKCGTTDIFDTLKKYFWELSPIFLKEPHYWEWKRCIDKLLCHEKHRTPTFSEYLDSFDPAADFVMEKKMIGLDGNPYYPLVLGDFTPSTLAFHPCWKLMPGNQGLDDPRYINAHYIKALRPETKFITIMRDPVERVFSNFRMHDRMSSSESHGDAQTFHDEMVAVIDYMNNCTRFKTTRSCAYSIMASIPSSKFDFGTHVTNSLYAVFISDWLRLFPREQFLFLRMEDYMEDRVPHIREIVSFLEFETMAPEKEMMIGSKSVTNQAPPADMFNETRTLLEDFYRPFNRQLASILGDDKWNWGY</sequence>
<keyword evidence="5" id="KW-1185">Reference proteome</keyword>
<feature type="domain" description="Sulfotransferase" evidence="3">
    <location>
        <begin position="292"/>
        <end position="543"/>
    </location>
</feature>
<comment type="caution">
    <text evidence="4">The sequence shown here is derived from an EMBL/GenBank/DDBJ whole genome shotgun (WGS) entry which is preliminary data.</text>
</comment>
<dbReference type="PANTHER" id="PTHR15723:SF0">
    <property type="entry name" value="CARBOHYDRATE SULFOTRANSFERASE 15"/>
    <property type="match status" value="1"/>
</dbReference>
<dbReference type="EMBL" id="JAODUP010000571">
    <property type="protein sequence ID" value="KAK2147080.1"/>
    <property type="molecule type" value="Genomic_DNA"/>
</dbReference>
<evidence type="ECO:0000256" key="2">
    <source>
        <dbReference type="SAM" id="Phobius"/>
    </source>
</evidence>
<dbReference type="InterPro" id="IPR052654">
    <property type="entry name" value="CS_Sulfotransferase"/>
</dbReference>
<dbReference type="GO" id="GO:0050659">
    <property type="term" value="F:N-acetylgalactosamine 4-sulfate 6-O-sulfotransferase activity"/>
    <property type="evidence" value="ECO:0007669"/>
    <property type="project" value="TreeGrafter"/>
</dbReference>
<protein>
    <recommendedName>
        <fullName evidence="3">Sulfotransferase domain-containing protein</fullName>
    </recommendedName>
</protein>
<gene>
    <name evidence="4" type="ORF">LSH36_571g03097</name>
</gene>